<name>A0ABD3CLI6_9LAMI</name>
<proteinExistence type="inferred from homology"/>
<feature type="transmembrane region" description="Helical" evidence="11">
    <location>
        <begin position="487"/>
        <end position="507"/>
    </location>
</feature>
<dbReference type="Pfam" id="PF03083">
    <property type="entry name" value="MtN3_slv"/>
    <property type="match status" value="3"/>
</dbReference>
<keyword evidence="13" id="KW-1185">Reference proteome</keyword>
<dbReference type="EMBL" id="JAVIJP010000032">
    <property type="protein sequence ID" value="KAL3630801.1"/>
    <property type="molecule type" value="Genomic_DNA"/>
</dbReference>
<comment type="subcellular location">
    <subcellularLocation>
        <location evidence="1">Cell membrane</location>
        <topology evidence="1">Multi-pass membrane protein</topology>
    </subcellularLocation>
</comment>
<comment type="caution">
    <text evidence="12">The sequence shown here is derived from an EMBL/GenBank/DDBJ whole genome shotgun (WGS) entry which is preliminary data.</text>
</comment>
<evidence type="ECO:0000256" key="6">
    <source>
        <dbReference type="ARBA" id="ARBA00022692"/>
    </source>
</evidence>
<feature type="transmembrane region" description="Helical" evidence="11">
    <location>
        <begin position="576"/>
        <end position="599"/>
    </location>
</feature>
<feature type="transmembrane region" description="Helical" evidence="11">
    <location>
        <begin position="133"/>
        <end position="156"/>
    </location>
</feature>
<dbReference type="AlphaFoldDB" id="A0ABD3CLI6"/>
<feature type="transmembrane region" description="Helical" evidence="11">
    <location>
        <begin position="606"/>
        <end position="629"/>
    </location>
</feature>
<feature type="transmembrane region" description="Helical" evidence="11">
    <location>
        <begin position="191"/>
        <end position="214"/>
    </location>
</feature>
<keyword evidence="9 11" id="KW-0472">Membrane</keyword>
<evidence type="ECO:0000256" key="1">
    <source>
        <dbReference type="ARBA" id="ARBA00004651"/>
    </source>
</evidence>
<protein>
    <submittedName>
        <fullName evidence="12">Uncharacterized protein</fullName>
    </submittedName>
</protein>
<evidence type="ECO:0000256" key="3">
    <source>
        <dbReference type="ARBA" id="ARBA00022448"/>
    </source>
</evidence>
<comment type="function">
    <text evidence="10">Mediates both low-affinity uptake and efflux of sugar across the plasma membrane.</text>
</comment>
<feature type="transmembrane region" description="Helical" evidence="11">
    <location>
        <begin position="12"/>
        <end position="34"/>
    </location>
</feature>
<keyword evidence="3" id="KW-0813">Transport</keyword>
<evidence type="ECO:0000256" key="5">
    <source>
        <dbReference type="ARBA" id="ARBA00022597"/>
    </source>
</evidence>
<feature type="transmembrane region" description="Helical" evidence="11">
    <location>
        <begin position="723"/>
        <end position="741"/>
    </location>
</feature>
<keyword evidence="4" id="KW-1003">Cell membrane</keyword>
<evidence type="ECO:0000256" key="8">
    <source>
        <dbReference type="ARBA" id="ARBA00022989"/>
    </source>
</evidence>
<feature type="transmembrane region" description="Helical" evidence="11">
    <location>
        <begin position="885"/>
        <end position="903"/>
    </location>
</feature>
<evidence type="ECO:0000256" key="9">
    <source>
        <dbReference type="ARBA" id="ARBA00023136"/>
    </source>
</evidence>
<keyword evidence="5" id="KW-0762">Sugar transport</keyword>
<evidence type="ECO:0000256" key="7">
    <source>
        <dbReference type="ARBA" id="ARBA00022737"/>
    </source>
</evidence>
<organism evidence="12 13">
    <name type="scientific">Castilleja foliolosa</name>
    <dbReference type="NCBI Taxonomy" id="1961234"/>
    <lineage>
        <taxon>Eukaryota</taxon>
        <taxon>Viridiplantae</taxon>
        <taxon>Streptophyta</taxon>
        <taxon>Embryophyta</taxon>
        <taxon>Tracheophyta</taxon>
        <taxon>Spermatophyta</taxon>
        <taxon>Magnoliopsida</taxon>
        <taxon>eudicotyledons</taxon>
        <taxon>Gunneridae</taxon>
        <taxon>Pentapetalae</taxon>
        <taxon>asterids</taxon>
        <taxon>lamiids</taxon>
        <taxon>Lamiales</taxon>
        <taxon>Orobanchaceae</taxon>
        <taxon>Pedicularideae</taxon>
        <taxon>Castillejinae</taxon>
        <taxon>Castilleja</taxon>
    </lineage>
</organism>
<evidence type="ECO:0000256" key="11">
    <source>
        <dbReference type="SAM" id="Phobius"/>
    </source>
</evidence>
<comment type="similarity">
    <text evidence="2">Belongs to the SWEET sugar transporter family.</text>
</comment>
<feature type="transmembrane region" description="Helical" evidence="11">
    <location>
        <begin position="340"/>
        <end position="363"/>
    </location>
</feature>
<feature type="transmembrane region" description="Helical" evidence="11">
    <location>
        <begin position="1082"/>
        <end position="1103"/>
    </location>
</feature>
<dbReference type="InterPro" id="IPR004316">
    <property type="entry name" value="SWEET_rpt"/>
</dbReference>
<dbReference type="InterPro" id="IPR047664">
    <property type="entry name" value="SWEET"/>
</dbReference>
<evidence type="ECO:0000256" key="2">
    <source>
        <dbReference type="ARBA" id="ARBA00007809"/>
    </source>
</evidence>
<dbReference type="PANTHER" id="PTHR10791">
    <property type="entry name" value="RAG1-ACTIVATING PROTEIN 1"/>
    <property type="match status" value="1"/>
</dbReference>
<feature type="transmembrane region" description="Helical" evidence="11">
    <location>
        <begin position="1003"/>
        <end position="1024"/>
    </location>
</feature>
<feature type="transmembrane region" description="Helical" evidence="11">
    <location>
        <begin position="103"/>
        <end position="126"/>
    </location>
</feature>
<evidence type="ECO:0000313" key="13">
    <source>
        <dbReference type="Proteomes" id="UP001632038"/>
    </source>
</evidence>
<sequence length="1106" mass="124704">MVAFAVIGKYYLTMGYNIGGALIMVVYIAIYIRYSSYKKMVTFYRSSVISTTTRVCDYFDCADLNVGQNQCFREIFCCIKRPDIDISLSSYSWVYYGRLRDDILLVAYNAAGFVLMALYICIYIRYASRGRRLYTVGVLLALLLVFTGTIGVRSFLVNALPISENVCLVSNALILLSPYPRIRVGALRLGMFIPAHVSTFELMYSFCQLGYSYSTKDTPMFISTMITVFLGLLQNAEMVAFAVIGKYYLTMGYNIGGALIMVVYIAIYIRYSSYKKRVTFYRSSVISTTTRVCDYFDCADLNVGQNQCFREIFCCIKRPDIDIFLSSYSWVYYGRLRDDILLVAYNAAGFVLMALYICIYIRYASRGRRLYTVGVLLTLLLVFTGTIGVRSFLVNATPISENVCLVSNALILLSPYPRIVGALRLRMLIPAHVSTFELMYSFCQLGYSYSTKDTPMFISTMITVFLGLLQNAEMVAFAVIGKYYLTMGYNIGGALIMVVYIAIYIRYSLYKKRVTFYRSSVISTTTRVCDYFDCADLNVGQNQCFREIFYCIKRPDIDISLSSYSWVYYGRLRDDILLVAYNAAGFVLMALYICIYIRYASRGRRLYTVGVLLALLLVFTGTIGVRSFLVNATPISENVCLVSNALILLSPYPRIVGALRLGMFIPAHVSTFVLMYSFCQLGYSYSTKDTPMFISTMITVFLGLLQNAEMVAFAVIGKYYLTMGYNIGGALIMVVYIAIYIRYSLYKKRHFTVVVLLALLLVFVITLIVRICTSARISVSEKIFVVSNALILISPYPRILYTVGVLLTLLLVFTGTIGVRSFLVNATPISENVCLVSNALILLSPYPRIVGALRLGMLIPAHVSTFELMYSFCQLGYSYSTKDTPMFISTMITVFLGLLQNGLNHDQPIASSTIHKMVAFAVIAKDYLTMGYNIGGALIMVVYIAIYIRYSSYKKRVIVLLALLLVFVITLIVRICTSARISVSEKIYVVSNALILISPYPRIQGVLLAFLLVFVGTIVVRRILINTTPISENICLGLMIYDWRRVGTLKLEMLRPTHVSTFELSYSLCQLAYINASKDTPMFVSTMITVCLAILQILLHYYVSEY</sequence>
<keyword evidence="7" id="KW-0677">Repeat</keyword>
<feature type="transmembrane region" description="Helical" evidence="11">
    <location>
        <begin position="753"/>
        <end position="779"/>
    </location>
</feature>
<accession>A0ABD3CLI6</accession>
<feature type="transmembrane region" description="Helical" evidence="11">
    <location>
        <begin position="370"/>
        <end position="393"/>
    </location>
</feature>
<feature type="transmembrane region" description="Helical" evidence="11">
    <location>
        <begin position="251"/>
        <end position="271"/>
    </location>
</feature>
<feature type="transmembrane region" description="Helical" evidence="11">
    <location>
        <begin position="220"/>
        <end position="244"/>
    </location>
</feature>
<feature type="transmembrane region" description="Helical" evidence="11">
    <location>
        <begin position="930"/>
        <end position="950"/>
    </location>
</feature>
<feature type="transmembrane region" description="Helical" evidence="11">
    <location>
        <begin position="957"/>
        <end position="983"/>
    </location>
</feature>
<dbReference type="GO" id="GO:0005886">
    <property type="term" value="C:plasma membrane"/>
    <property type="evidence" value="ECO:0007669"/>
    <property type="project" value="UniProtKB-SubCell"/>
</dbReference>
<keyword evidence="8 11" id="KW-1133">Transmembrane helix</keyword>
<evidence type="ECO:0000256" key="4">
    <source>
        <dbReference type="ARBA" id="ARBA00022475"/>
    </source>
</evidence>
<reference evidence="13" key="1">
    <citation type="journal article" date="2024" name="IScience">
        <title>Strigolactones Initiate the Formation of Haustorium-like Structures in Castilleja.</title>
        <authorList>
            <person name="Buerger M."/>
            <person name="Peterson D."/>
            <person name="Chory J."/>
        </authorList>
    </citation>
    <scope>NUCLEOTIDE SEQUENCE [LARGE SCALE GENOMIC DNA]</scope>
</reference>
<dbReference type="PANTHER" id="PTHR10791:SF30">
    <property type="entry name" value="SUGAR TRANSPORTER SWEET1"/>
    <property type="match status" value="1"/>
</dbReference>
<feature type="transmembrane region" description="Helical" evidence="11">
    <location>
        <begin position="691"/>
        <end position="717"/>
    </location>
</feature>
<evidence type="ECO:0000313" key="12">
    <source>
        <dbReference type="EMBL" id="KAL3630801.1"/>
    </source>
</evidence>
<dbReference type="Proteomes" id="UP001632038">
    <property type="component" value="Unassembled WGS sequence"/>
</dbReference>
<evidence type="ECO:0000256" key="10">
    <source>
        <dbReference type="ARBA" id="ARBA00037238"/>
    </source>
</evidence>
<feature type="transmembrane region" description="Helical" evidence="11">
    <location>
        <begin position="799"/>
        <end position="817"/>
    </location>
</feature>
<keyword evidence="6 11" id="KW-0812">Transmembrane</keyword>
<feature type="transmembrane region" description="Helical" evidence="11">
    <location>
        <begin position="456"/>
        <end position="480"/>
    </location>
</feature>
<dbReference type="Gene3D" id="1.20.1280.290">
    <property type="match status" value="3"/>
</dbReference>
<feature type="transmembrane region" description="Helical" evidence="11">
    <location>
        <begin position="658"/>
        <end position="679"/>
    </location>
</feature>
<gene>
    <name evidence="12" type="ORF">CASFOL_023785</name>
</gene>